<dbReference type="InterPro" id="IPR036227">
    <property type="entry name" value="Ribosomal_uL15/eL18_sf"/>
</dbReference>
<reference evidence="8 9" key="1">
    <citation type="journal article" date="2016" name="Nat. Commun.">
        <title>Thousands of microbial genomes shed light on interconnected biogeochemical processes in an aquifer system.</title>
        <authorList>
            <person name="Anantharaman K."/>
            <person name="Brown C.T."/>
            <person name="Hug L.A."/>
            <person name="Sharon I."/>
            <person name="Castelle C.J."/>
            <person name="Probst A.J."/>
            <person name="Thomas B.C."/>
            <person name="Singh A."/>
            <person name="Wilkins M.J."/>
            <person name="Karaoz U."/>
            <person name="Brodie E.L."/>
            <person name="Williams K.H."/>
            <person name="Hubbard S.S."/>
            <person name="Banfield J.F."/>
        </authorList>
    </citation>
    <scope>NUCLEOTIDE SEQUENCE [LARGE SCALE GENOMIC DNA]</scope>
</reference>
<keyword evidence="4" id="KW-0694">RNA-binding</keyword>
<evidence type="ECO:0000256" key="2">
    <source>
        <dbReference type="ARBA" id="ARBA00022980"/>
    </source>
</evidence>
<sequence length="150" mass="15938">MSVSLHNLKPNKGSIKKKKRVGRGNASGHGTYSTRGQKGQRSRAGGSGGLFRRGITQLLRNKPKLGGFTSPYPKLQAVNIGLLERTFESGEVVTAKKLLEKNIIKSVKPGIKILGDGKLTKKLTVQAAAFSKTAEKAIVEAGGTAKIATR</sequence>
<gene>
    <name evidence="4" type="primary">rplO</name>
    <name evidence="8" type="ORF">A2840_01780</name>
</gene>
<dbReference type="HAMAP" id="MF_01341">
    <property type="entry name" value="Ribosomal_uL15"/>
    <property type="match status" value="1"/>
</dbReference>
<dbReference type="PROSITE" id="PS00475">
    <property type="entry name" value="RIBOSOMAL_L15"/>
    <property type="match status" value="1"/>
</dbReference>
<keyword evidence="4" id="KW-0699">rRNA-binding</keyword>
<dbReference type="Proteomes" id="UP000178385">
    <property type="component" value="Unassembled WGS sequence"/>
</dbReference>
<dbReference type="Pfam" id="PF00828">
    <property type="entry name" value="Ribosomal_L27A"/>
    <property type="match status" value="1"/>
</dbReference>
<evidence type="ECO:0000256" key="4">
    <source>
        <dbReference type="HAMAP-Rule" id="MF_01341"/>
    </source>
</evidence>
<keyword evidence="3 4" id="KW-0687">Ribonucleoprotein</keyword>
<evidence type="ECO:0000259" key="7">
    <source>
        <dbReference type="Pfam" id="PF00828"/>
    </source>
</evidence>
<dbReference type="GO" id="GO:0019843">
    <property type="term" value="F:rRNA binding"/>
    <property type="evidence" value="ECO:0007669"/>
    <property type="project" value="UniProtKB-UniRule"/>
</dbReference>
<dbReference type="GO" id="GO:0022625">
    <property type="term" value="C:cytosolic large ribosomal subunit"/>
    <property type="evidence" value="ECO:0007669"/>
    <property type="project" value="TreeGrafter"/>
</dbReference>
<evidence type="ECO:0000313" key="9">
    <source>
        <dbReference type="Proteomes" id="UP000178385"/>
    </source>
</evidence>
<dbReference type="InterPro" id="IPR001196">
    <property type="entry name" value="Ribosomal_uL15_CS"/>
</dbReference>
<dbReference type="SUPFAM" id="SSF52080">
    <property type="entry name" value="Ribosomal proteins L15p and L18e"/>
    <property type="match status" value="1"/>
</dbReference>
<dbReference type="GO" id="GO:0003735">
    <property type="term" value="F:structural constituent of ribosome"/>
    <property type="evidence" value="ECO:0007669"/>
    <property type="project" value="InterPro"/>
</dbReference>
<accession>A0A1G1Y465</accession>
<dbReference type="InterPro" id="IPR030878">
    <property type="entry name" value="Ribosomal_uL15"/>
</dbReference>
<organism evidence="8 9">
    <name type="scientific">Candidatus Buchananbacteria bacterium RIFCSPHIGHO2_01_FULL_47_11b</name>
    <dbReference type="NCBI Taxonomy" id="1797537"/>
    <lineage>
        <taxon>Bacteria</taxon>
        <taxon>Candidatus Buchananiibacteriota</taxon>
    </lineage>
</organism>
<comment type="caution">
    <text evidence="8">The sequence shown here is derived from an EMBL/GenBank/DDBJ whole genome shotgun (WGS) entry which is preliminary data.</text>
</comment>
<comment type="function">
    <text evidence="4">Binds to the 23S rRNA.</text>
</comment>
<name>A0A1G1Y465_9BACT</name>
<feature type="region of interest" description="Disordered" evidence="6">
    <location>
        <begin position="1"/>
        <end position="50"/>
    </location>
</feature>
<dbReference type="PANTHER" id="PTHR12934">
    <property type="entry name" value="50S RIBOSOMAL PROTEIN L15"/>
    <property type="match status" value="1"/>
</dbReference>
<evidence type="ECO:0000256" key="3">
    <source>
        <dbReference type="ARBA" id="ARBA00023274"/>
    </source>
</evidence>
<keyword evidence="2 4" id="KW-0689">Ribosomal protein</keyword>
<dbReference type="GO" id="GO:0006412">
    <property type="term" value="P:translation"/>
    <property type="evidence" value="ECO:0007669"/>
    <property type="project" value="UniProtKB-UniRule"/>
</dbReference>
<proteinExistence type="inferred from homology"/>
<dbReference type="PANTHER" id="PTHR12934:SF11">
    <property type="entry name" value="LARGE RIBOSOMAL SUBUNIT PROTEIN UL15M"/>
    <property type="match status" value="1"/>
</dbReference>
<comment type="subunit">
    <text evidence="4">Part of the 50S ribosomal subunit.</text>
</comment>
<evidence type="ECO:0000313" key="8">
    <source>
        <dbReference type="EMBL" id="OGY46626.1"/>
    </source>
</evidence>
<evidence type="ECO:0000256" key="5">
    <source>
        <dbReference type="RuleBase" id="RU003888"/>
    </source>
</evidence>
<dbReference type="Gene3D" id="3.100.10.10">
    <property type="match status" value="1"/>
</dbReference>
<evidence type="ECO:0000256" key="1">
    <source>
        <dbReference type="ARBA" id="ARBA00007320"/>
    </source>
</evidence>
<dbReference type="AlphaFoldDB" id="A0A1G1Y465"/>
<feature type="domain" description="Large ribosomal subunit protein uL15/eL18" evidence="7">
    <location>
        <begin position="78"/>
        <end position="145"/>
    </location>
</feature>
<dbReference type="NCBIfam" id="TIGR01071">
    <property type="entry name" value="rplO_bact"/>
    <property type="match status" value="1"/>
</dbReference>
<dbReference type="InterPro" id="IPR005749">
    <property type="entry name" value="Ribosomal_uL15_bac-type"/>
</dbReference>
<comment type="similarity">
    <text evidence="1 4 5">Belongs to the universal ribosomal protein uL15 family.</text>
</comment>
<protein>
    <recommendedName>
        <fullName evidence="4">Large ribosomal subunit protein uL15</fullName>
    </recommendedName>
</protein>
<feature type="compositionally biased region" description="Polar residues" evidence="6">
    <location>
        <begin position="28"/>
        <end position="39"/>
    </location>
</feature>
<dbReference type="InterPro" id="IPR021131">
    <property type="entry name" value="Ribosomal_uL15/eL18"/>
</dbReference>
<dbReference type="EMBL" id="MHIG01000030">
    <property type="protein sequence ID" value="OGY46626.1"/>
    <property type="molecule type" value="Genomic_DNA"/>
</dbReference>
<evidence type="ECO:0000256" key="6">
    <source>
        <dbReference type="SAM" id="MobiDB-lite"/>
    </source>
</evidence>